<sequence>MWEDDPIQIQSQCLPIPGRDVESAGVTPFSDLTIDDQYVFDNYKHVISERIRQEPDLHFPENFEFVPTSVARQIESPNNCYFRIDLPHSIVTIKIIPNPRVHDLSKHITLRREPFVYRKCSNAEPIL</sequence>
<protein>
    <submittedName>
        <fullName evidence="2">Uncharacterized protein</fullName>
    </submittedName>
</protein>
<dbReference type="AlphaFoldDB" id="A0A815QHH8"/>
<comment type="caution">
    <text evidence="2">The sequence shown here is derived from an EMBL/GenBank/DDBJ whole genome shotgun (WGS) entry which is preliminary data.</text>
</comment>
<reference evidence="2" key="1">
    <citation type="submission" date="2021-02" db="EMBL/GenBank/DDBJ databases">
        <authorList>
            <person name="Nowell W R."/>
        </authorList>
    </citation>
    <scope>NUCLEOTIDE SEQUENCE</scope>
</reference>
<dbReference type="Proteomes" id="UP000663854">
    <property type="component" value="Unassembled WGS sequence"/>
</dbReference>
<evidence type="ECO:0000313" key="1">
    <source>
        <dbReference type="EMBL" id="CAF1193587.1"/>
    </source>
</evidence>
<gene>
    <name evidence="2" type="ORF">JXQ802_LOCUS38217</name>
    <name evidence="1" type="ORF">PYM288_LOCUS24477</name>
</gene>
<organism evidence="2 3">
    <name type="scientific">Rotaria sordida</name>
    <dbReference type="NCBI Taxonomy" id="392033"/>
    <lineage>
        <taxon>Eukaryota</taxon>
        <taxon>Metazoa</taxon>
        <taxon>Spiralia</taxon>
        <taxon>Gnathifera</taxon>
        <taxon>Rotifera</taxon>
        <taxon>Eurotatoria</taxon>
        <taxon>Bdelloidea</taxon>
        <taxon>Philodinida</taxon>
        <taxon>Philodinidae</taxon>
        <taxon>Rotaria</taxon>
    </lineage>
</organism>
<evidence type="ECO:0000313" key="2">
    <source>
        <dbReference type="EMBL" id="CAF1461888.1"/>
    </source>
</evidence>
<dbReference type="EMBL" id="CAJNOL010002100">
    <property type="protein sequence ID" value="CAF1461888.1"/>
    <property type="molecule type" value="Genomic_DNA"/>
</dbReference>
<accession>A0A815QHH8</accession>
<evidence type="ECO:0000313" key="3">
    <source>
        <dbReference type="Proteomes" id="UP000663870"/>
    </source>
</evidence>
<keyword evidence="3" id="KW-1185">Reference proteome</keyword>
<proteinExistence type="predicted"/>
<dbReference type="EMBL" id="CAJNOH010001235">
    <property type="protein sequence ID" value="CAF1193587.1"/>
    <property type="molecule type" value="Genomic_DNA"/>
</dbReference>
<dbReference type="Proteomes" id="UP000663870">
    <property type="component" value="Unassembled WGS sequence"/>
</dbReference>
<name>A0A815QHH8_9BILA</name>